<evidence type="ECO:0000313" key="4">
    <source>
        <dbReference type="Proteomes" id="UP000326924"/>
    </source>
</evidence>
<protein>
    <submittedName>
        <fullName evidence="3">Putative Phospholipid:diacylglycerol acyltransferase</fullName>
    </submittedName>
</protein>
<dbReference type="InterPro" id="IPR029058">
    <property type="entry name" value="AB_hydrolase_fold"/>
</dbReference>
<dbReference type="Gene3D" id="3.40.50.1820">
    <property type="entry name" value="alpha/beta hydrolase"/>
    <property type="match status" value="1"/>
</dbReference>
<dbReference type="Pfam" id="PF02450">
    <property type="entry name" value="LCAT"/>
    <property type="match status" value="1"/>
</dbReference>
<dbReference type="AlphaFoldDB" id="A0A5J5EQR9"/>
<keyword evidence="4" id="KW-1185">Reference proteome</keyword>
<dbReference type="FunCoup" id="A0A5J5EQR9">
    <property type="interactions" value="243"/>
</dbReference>
<accession>A0A5J5EQR9</accession>
<dbReference type="InterPro" id="IPR003386">
    <property type="entry name" value="LACT/PDAT_acylTrfase"/>
</dbReference>
<evidence type="ECO:0000313" key="3">
    <source>
        <dbReference type="EMBL" id="KAA8898819.1"/>
    </source>
</evidence>
<dbReference type="InParanoid" id="A0A5J5EQR9"/>
<name>A0A5J5EQR9_9PEZI</name>
<keyword evidence="3" id="KW-0808">Transferase</keyword>
<gene>
    <name evidence="3" type="ORF">FN846DRAFT_198995</name>
</gene>
<reference evidence="3 4" key="1">
    <citation type="submission" date="2019-09" db="EMBL/GenBank/DDBJ databases">
        <title>Draft genome of the ectomycorrhizal ascomycete Sphaerosporella brunnea.</title>
        <authorList>
            <consortium name="DOE Joint Genome Institute"/>
            <person name="Benucci G.M."/>
            <person name="Marozzi G."/>
            <person name="Antonielli L."/>
            <person name="Sanchez S."/>
            <person name="Marco P."/>
            <person name="Wang X."/>
            <person name="Falini L.B."/>
            <person name="Barry K."/>
            <person name="Haridas S."/>
            <person name="Lipzen A."/>
            <person name="Labutti K."/>
            <person name="Grigoriev I.V."/>
            <person name="Murat C."/>
            <person name="Martin F."/>
            <person name="Albertini E."/>
            <person name="Donnini D."/>
            <person name="Bonito G."/>
        </authorList>
    </citation>
    <scope>NUCLEOTIDE SEQUENCE [LARGE SCALE GENOMIC DNA]</scope>
    <source>
        <strain evidence="3 4">Sb_GMNB300</strain>
    </source>
</reference>
<sequence>MSRRKEPPPAAKTDDCEPSVATTTGATVVLNPEIAVVVDTSASNTPTAVSPTSPAESTTSDHAPTSSSSKTPHKRQKKRSMWLIFTAGGIIGLLLAGMAAKHQDIDIGLDILRELKIDSIIDVIPAGILKEASDISQREKDAVNYDAFSIGLALKAQGFGVRHPVVMMPGVISTGLESWGTEEKSRPYFRKRLWGSWSMLRAMITDRPGWKQHIMLDKITGLDPPGIKLRAAMGFDATDFFVTGYWIWSKILENMASIGYDPTSAYTASYDWRLAYSNLEVRDAYFSRLKNHIENAKKLSGTKVALVSHSMGSQVAHYFFKWVEAEGFGDGGPSWVDDHIDSFINISGCMLGAIKGLPAVLSGEMRDTVQLNPVAVYGLEKFFGKEERAEIMRAMPGISSMLPKGGNLIWGNQTWAPDDVPGQFETFGTTLKFATQTGPHNMTVSESLGFLLNTSDDWYKDQVTRNYSHGVALTRKEIEENERIPNKWVNPLESRLPYAPNLKIYCFYGVGKPTERSYYVKPVEDPTSKLSVVIDASINGPGSDHGVILGEGDGTVPILSSGYMCSKGWKLKRYNPAGVKIKTVELPHEPDRFDIRGGPTTADHVDILGRPDLSELILKVVAGHGDDIEEAYHSDILGIVERVPIQDD</sequence>
<organism evidence="3 4">
    <name type="scientific">Sphaerosporella brunnea</name>
    <dbReference type="NCBI Taxonomy" id="1250544"/>
    <lineage>
        <taxon>Eukaryota</taxon>
        <taxon>Fungi</taxon>
        <taxon>Dikarya</taxon>
        <taxon>Ascomycota</taxon>
        <taxon>Pezizomycotina</taxon>
        <taxon>Pezizomycetes</taxon>
        <taxon>Pezizales</taxon>
        <taxon>Pyronemataceae</taxon>
        <taxon>Sphaerosporella</taxon>
    </lineage>
</organism>
<dbReference type="EMBL" id="VXIS01000178">
    <property type="protein sequence ID" value="KAA8898819.1"/>
    <property type="molecule type" value="Genomic_DNA"/>
</dbReference>
<evidence type="ECO:0000256" key="1">
    <source>
        <dbReference type="SAM" id="MobiDB-lite"/>
    </source>
</evidence>
<keyword evidence="3" id="KW-0012">Acyltransferase</keyword>
<dbReference type="PANTHER" id="PTHR11440">
    <property type="entry name" value="LECITHIN-CHOLESTEROL ACYLTRANSFERASE-RELATED"/>
    <property type="match status" value="1"/>
</dbReference>
<dbReference type="OrthoDB" id="190846at2759"/>
<feature type="compositionally biased region" description="Basic and acidic residues" evidence="1">
    <location>
        <begin position="1"/>
        <end position="15"/>
    </location>
</feature>
<feature type="region of interest" description="Disordered" evidence="1">
    <location>
        <begin position="1"/>
        <end position="24"/>
    </location>
</feature>
<dbReference type="SUPFAM" id="SSF53474">
    <property type="entry name" value="alpha/beta-Hydrolases"/>
    <property type="match status" value="1"/>
</dbReference>
<dbReference type="Proteomes" id="UP000326924">
    <property type="component" value="Unassembled WGS sequence"/>
</dbReference>
<keyword evidence="2" id="KW-0472">Membrane</keyword>
<dbReference type="GO" id="GO:0008374">
    <property type="term" value="F:O-acyltransferase activity"/>
    <property type="evidence" value="ECO:0007669"/>
    <property type="project" value="InterPro"/>
</dbReference>
<keyword evidence="2" id="KW-0812">Transmembrane</keyword>
<keyword evidence="2" id="KW-1133">Transmembrane helix</keyword>
<proteinExistence type="predicted"/>
<comment type="caution">
    <text evidence="3">The sequence shown here is derived from an EMBL/GenBank/DDBJ whole genome shotgun (WGS) entry which is preliminary data.</text>
</comment>
<dbReference type="GO" id="GO:0006629">
    <property type="term" value="P:lipid metabolic process"/>
    <property type="evidence" value="ECO:0007669"/>
    <property type="project" value="InterPro"/>
</dbReference>
<feature type="compositionally biased region" description="Polar residues" evidence="1">
    <location>
        <begin position="40"/>
        <end position="70"/>
    </location>
</feature>
<evidence type="ECO:0000256" key="2">
    <source>
        <dbReference type="SAM" id="Phobius"/>
    </source>
</evidence>
<feature type="region of interest" description="Disordered" evidence="1">
    <location>
        <begin position="40"/>
        <end position="75"/>
    </location>
</feature>
<feature type="transmembrane region" description="Helical" evidence="2">
    <location>
        <begin position="80"/>
        <end position="100"/>
    </location>
</feature>